<feature type="repeat" description="ANK" evidence="3">
    <location>
        <begin position="517"/>
        <end position="549"/>
    </location>
</feature>
<feature type="region of interest" description="Disordered" evidence="4">
    <location>
        <begin position="509"/>
        <end position="528"/>
    </location>
</feature>
<feature type="region of interest" description="Disordered" evidence="4">
    <location>
        <begin position="1"/>
        <end position="317"/>
    </location>
</feature>
<evidence type="ECO:0000313" key="6">
    <source>
        <dbReference type="EMBL" id="KAG0254222.1"/>
    </source>
</evidence>
<dbReference type="InterPro" id="IPR036770">
    <property type="entry name" value="Ankyrin_rpt-contain_sf"/>
</dbReference>
<dbReference type="PANTHER" id="PTHR24171:SF8">
    <property type="entry name" value="BRCA1-ASSOCIATED RING DOMAIN PROTEIN 1"/>
    <property type="match status" value="1"/>
</dbReference>
<comment type="caution">
    <text evidence="6">The sequence shown here is derived from an EMBL/GenBank/DDBJ whole genome shotgun (WGS) entry which is preliminary data.</text>
</comment>
<evidence type="ECO:0000256" key="4">
    <source>
        <dbReference type="SAM" id="MobiDB-lite"/>
    </source>
</evidence>
<dbReference type="PANTHER" id="PTHR24171">
    <property type="entry name" value="ANKYRIN REPEAT DOMAIN-CONTAINING PROTEIN 39-RELATED"/>
    <property type="match status" value="1"/>
</dbReference>
<keyword evidence="1" id="KW-0677">Repeat</keyword>
<feature type="compositionally biased region" description="Polar residues" evidence="4">
    <location>
        <begin position="1"/>
        <end position="20"/>
    </location>
</feature>
<evidence type="ECO:0000256" key="3">
    <source>
        <dbReference type="PROSITE-ProRule" id="PRU00023"/>
    </source>
</evidence>
<dbReference type="Pfam" id="PF24513">
    <property type="entry name" value="DUF7593"/>
    <property type="match status" value="1"/>
</dbReference>
<proteinExistence type="predicted"/>
<sequence>MANGKSTPRSMFSLMGTESMTAPKESGMIVSGNEIKPDLSPSPSLSPIPQLQPTAVDQERQDSTSPELAKSITPADKNIPLKNLPAAAMESVSCPIQGDQPTNVKAPASDKPKQATGAIKPSEKTASMDFMEGALSDFDGSDLSDLSSVSSASGSDQDMNEDEEGLGSGDNGDGHNEDDGDDDDHGGSADDSSVSDSPPPRSKSKQAKRVHTKSKPRSMYSRRIQSDSSDGNEEAEEPQPPKRGPGRPPKLKSNMIKARTTPSKSPVSPTFSAFAKKIAEDSSDRADAEDVMPPPATESQSRKKSKQPDFVNIGKRDRSGRTQLFKYTAIGNLETCEKLIEAGAQVNDRDHAGWTPLHEACVTGHDKVAELLIQHHADVNARGGHQDTPLHDAAQNGHVEVVKLLIAHGANVLAKNAKGITPLDVTDDKEVMDLLQRRQALINMLTGKNQAGQTLLHRACSSGSLNNVTDLLNQGADIRAQDNAQWTPLHEAALAGHTEVVELLLSRGADPNAQGHGNDTALHDASQNEHEDVVRLLLEYGADPVFKNAKGETPADVCEHDGILELLKTGARGTKGPLPRTVGPLSSSSVLSSHSSLSPKISASSKQSTIQPNGKGILKSKRLKESSVSDDGRSASEERPVHMSRDERKMQQLLSTIRMQEQMEERKKAKKRRPKRVSDDEGDDDDEHGEQASRSSKPTVSSSSFWRQSTTSNHRTKSSNSTSKPLSRSSKNVAKKSMARPQDRSSSDSEPGKMRRTKRSSLRSLLRSTGDRIRIDHRFKDSTGRTQLHQWAESGDIEMVGTLLEGGVERDPKDHVGLTPLHLAAKAGNSDVLVLLLAYGCNVNAQDQDKSTALHEAVRYHHTEAVRLLLQNNAVASLRDAKKRTSLDLASSKDPEIRSLLKASLEQAELKAKEKSKKRLSQSIESHGSPKHKERKTSRQSDSDEPTNSRKKDSGWKDIDERRKQHSRTGSSSGALSKSASMPSISMSPATTVNAPAPAVTSQSQWRGNSEVNVDDPLKKQRTHGRRLSSSGTGSNIQYTEDDVDMKDLGSNSKKRRETDRHGDAYGGKVKIKKEREEEGHHFRRPSLTNKTDELRRVASTPSLVKDNGKTSRLASKSFITSSRPLSALGMTSGSSIASISPPLTETSSSPPPVAQSSAAQELETLKTRKRSSQTFSSPSGYQKFADDLKLGSSSLQQHSRQRSTSSIPSSRSGAPDTLPTTADPDMARKKAKTSVTETIMDPIQNNRSNKETVNGSSVTVQNEVDTNGRLSARIQDLIKKEDDIVGQHTPSERSVQDAQRYLPLYTVQFSDESASTVTTAVQTTSPHFCVVDQQVQLLLGLGPHSLYSRYPHLHRRLVTKREKARLWSPLSSMVSDRCAAAVKLNYEILPAECQFSSRSTAKTAMSRLKEHEKQKFLGCELYFVRLEDVLELIRRDYGQLNESMMTIMLDISYDEELKMEDSQEDEDTVVKVEDKEETLKQVKKEEPEGPAVSRLSALPLAPVSASPSVPAIAPVAKMMRVPAKMATKAMFREMQHQYRHK</sequence>
<dbReference type="Pfam" id="PF12796">
    <property type="entry name" value="Ank_2"/>
    <property type="match status" value="3"/>
</dbReference>
<keyword evidence="7" id="KW-1185">Reference proteome</keyword>
<dbReference type="Gene3D" id="1.25.40.20">
    <property type="entry name" value="Ankyrin repeat-containing domain"/>
    <property type="match status" value="3"/>
</dbReference>
<accession>A0A9P6PU86</accession>
<feature type="repeat" description="ANK" evidence="3">
    <location>
        <begin position="319"/>
        <end position="351"/>
    </location>
</feature>
<organism evidence="6 7">
    <name type="scientific">Mortierella polycephala</name>
    <dbReference type="NCBI Taxonomy" id="41804"/>
    <lineage>
        <taxon>Eukaryota</taxon>
        <taxon>Fungi</taxon>
        <taxon>Fungi incertae sedis</taxon>
        <taxon>Mucoromycota</taxon>
        <taxon>Mortierellomycotina</taxon>
        <taxon>Mortierellomycetes</taxon>
        <taxon>Mortierellales</taxon>
        <taxon>Mortierellaceae</taxon>
        <taxon>Mortierella</taxon>
    </lineage>
</organism>
<evidence type="ECO:0000259" key="5">
    <source>
        <dbReference type="Pfam" id="PF24513"/>
    </source>
</evidence>
<feature type="compositionally biased region" description="Polar residues" evidence="4">
    <location>
        <begin position="1234"/>
        <end position="1259"/>
    </location>
</feature>
<feature type="compositionally biased region" description="Low complexity" evidence="4">
    <location>
        <begin position="133"/>
        <end position="156"/>
    </location>
</feature>
<feature type="region of interest" description="Disordered" evidence="4">
    <location>
        <begin position="912"/>
        <end position="1259"/>
    </location>
</feature>
<feature type="repeat" description="ANK" evidence="3">
    <location>
        <begin position="484"/>
        <end position="516"/>
    </location>
</feature>
<protein>
    <recommendedName>
        <fullName evidence="5">DUF7593 domain-containing protein</fullName>
    </recommendedName>
</protein>
<feature type="compositionally biased region" description="Polar residues" evidence="4">
    <location>
        <begin position="1028"/>
        <end position="1039"/>
    </location>
</feature>
<name>A0A9P6PU86_9FUNG</name>
<dbReference type="Proteomes" id="UP000726737">
    <property type="component" value="Unassembled WGS sequence"/>
</dbReference>
<feature type="compositionally biased region" description="Low complexity" evidence="4">
    <location>
        <begin position="1193"/>
        <end position="1213"/>
    </location>
</feature>
<feature type="compositionally biased region" description="Basic and acidic residues" evidence="4">
    <location>
        <begin position="623"/>
        <end position="649"/>
    </location>
</feature>
<feature type="repeat" description="ANK" evidence="3">
    <location>
        <begin position="849"/>
        <end position="881"/>
    </location>
</feature>
<keyword evidence="2 3" id="KW-0040">ANK repeat</keyword>
<evidence type="ECO:0000256" key="1">
    <source>
        <dbReference type="ARBA" id="ARBA00022737"/>
    </source>
</evidence>
<feature type="repeat" description="ANK" evidence="3">
    <location>
        <begin position="816"/>
        <end position="848"/>
    </location>
</feature>
<dbReference type="PROSITE" id="PS50088">
    <property type="entry name" value="ANK_REPEAT"/>
    <property type="match status" value="9"/>
</dbReference>
<feature type="repeat" description="ANK" evidence="3">
    <location>
        <begin position="385"/>
        <end position="417"/>
    </location>
</feature>
<evidence type="ECO:0000313" key="7">
    <source>
        <dbReference type="Proteomes" id="UP000726737"/>
    </source>
</evidence>
<dbReference type="GO" id="GO:0004842">
    <property type="term" value="F:ubiquitin-protein transferase activity"/>
    <property type="evidence" value="ECO:0007669"/>
    <property type="project" value="TreeGrafter"/>
</dbReference>
<feature type="region of interest" description="Disordered" evidence="4">
    <location>
        <begin position="661"/>
        <end position="767"/>
    </location>
</feature>
<dbReference type="GO" id="GO:0085020">
    <property type="term" value="P:protein K6-linked ubiquitination"/>
    <property type="evidence" value="ECO:0007669"/>
    <property type="project" value="TreeGrafter"/>
</dbReference>
<feature type="compositionally biased region" description="Polar residues" evidence="4">
    <location>
        <begin position="260"/>
        <end position="271"/>
    </location>
</feature>
<gene>
    <name evidence="6" type="ORF">BG011_005887</name>
</gene>
<dbReference type="Pfam" id="PF00023">
    <property type="entry name" value="Ank"/>
    <property type="match status" value="1"/>
</dbReference>
<feature type="compositionally biased region" description="Polar residues" evidence="4">
    <location>
        <begin position="718"/>
        <end position="732"/>
    </location>
</feature>
<feature type="domain" description="DUF7593" evidence="5">
    <location>
        <begin position="1284"/>
        <end position="1436"/>
    </location>
</feature>
<feature type="region of interest" description="Disordered" evidence="4">
    <location>
        <begin position="570"/>
        <end position="649"/>
    </location>
</feature>
<feature type="compositionally biased region" description="Low complexity" evidence="4">
    <location>
        <begin position="1139"/>
        <end position="1161"/>
    </location>
</feature>
<dbReference type="SUPFAM" id="SSF48403">
    <property type="entry name" value="Ankyrin repeat"/>
    <property type="match status" value="2"/>
</dbReference>
<feature type="compositionally biased region" description="Basic and acidic residues" evidence="4">
    <location>
        <begin position="937"/>
        <end position="963"/>
    </location>
</feature>
<dbReference type="OrthoDB" id="366390at2759"/>
<feature type="compositionally biased region" description="Low complexity" evidence="4">
    <location>
        <begin position="38"/>
        <end position="53"/>
    </location>
</feature>
<feature type="repeat" description="ANK" evidence="3">
    <location>
        <begin position="783"/>
        <end position="815"/>
    </location>
</feature>
<feature type="repeat" description="ANK" evidence="3">
    <location>
        <begin position="352"/>
        <end position="384"/>
    </location>
</feature>
<feature type="compositionally biased region" description="Polar residues" evidence="4">
    <location>
        <begin position="1111"/>
        <end position="1138"/>
    </location>
</feature>
<evidence type="ECO:0000256" key="2">
    <source>
        <dbReference type="ARBA" id="ARBA00023043"/>
    </source>
</evidence>
<dbReference type="PRINTS" id="PR01415">
    <property type="entry name" value="ANKYRIN"/>
</dbReference>
<dbReference type="InterPro" id="IPR056015">
    <property type="entry name" value="DUF7593"/>
</dbReference>
<feature type="repeat" description="ANK" evidence="3">
    <location>
        <begin position="451"/>
        <end position="483"/>
    </location>
</feature>
<feature type="compositionally biased region" description="Low complexity" evidence="4">
    <location>
        <begin position="968"/>
        <end position="1001"/>
    </location>
</feature>
<feature type="compositionally biased region" description="Low complexity" evidence="4">
    <location>
        <begin position="693"/>
        <end position="712"/>
    </location>
</feature>
<feature type="compositionally biased region" description="Basic residues" evidence="4">
    <location>
        <begin position="202"/>
        <end position="216"/>
    </location>
</feature>
<feature type="compositionally biased region" description="Polar residues" evidence="4">
    <location>
        <begin position="1002"/>
        <end position="1012"/>
    </location>
</feature>
<reference evidence="6" key="1">
    <citation type="journal article" date="2020" name="Fungal Divers.">
        <title>Resolving the Mortierellaceae phylogeny through synthesis of multi-gene phylogenetics and phylogenomics.</title>
        <authorList>
            <person name="Vandepol N."/>
            <person name="Liber J."/>
            <person name="Desiro A."/>
            <person name="Na H."/>
            <person name="Kennedy M."/>
            <person name="Barry K."/>
            <person name="Grigoriev I.V."/>
            <person name="Miller A.N."/>
            <person name="O'Donnell K."/>
            <person name="Stajich J.E."/>
            <person name="Bonito G."/>
        </authorList>
    </citation>
    <scope>NUCLEOTIDE SEQUENCE</scope>
    <source>
        <strain evidence="6">KOD948</strain>
    </source>
</reference>
<feature type="compositionally biased region" description="Low complexity" evidence="4">
    <location>
        <begin position="585"/>
        <end position="608"/>
    </location>
</feature>
<dbReference type="SMART" id="SM00248">
    <property type="entry name" value="ANK"/>
    <property type="match status" value="9"/>
</dbReference>
<dbReference type="PROSITE" id="PS50297">
    <property type="entry name" value="ANK_REP_REGION"/>
    <property type="match status" value="8"/>
</dbReference>
<feature type="compositionally biased region" description="Basic and acidic residues" evidence="4">
    <location>
        <begin position="277"/>
        <end position="288"/>
    </location>
</feature>
<dbReference type="EMBL" id="JAAAJA010000413">
    <property type="protein sequence ID" value="KAG0254222.1"/>
    <property type="molecule type" value="Genomic_DNA"/>
</dbReference>
<dbReference type="InterPro" id="IPR002110">
    <property type="entry name" value="Ankyrin_rpt"/>
</dbReference>
<feature type="compositionally biased region" description="Basic and acidic residues" evidence="4">
    <location>
        <begin position="741"/>
        <end position="753"/>
    </location>
</feature>